<keyword evidence="4" id="KW-0472">Membrane</keyword>
<feature type="non-terminal residue" evidence="5">
    <location>
        <position position="1"/>
    </location>
</feature>
<accession>A0AAD4RW02</accession>
<keyword evidence="2" id="KW-0812">Transmembrane</keyword>
<dbReference type="GO" id="GO:0016020">
    <property type="term" value="C:membrane"/>
    <property type="evidence" value="ECO:0007669"/>
    <property type="project" value="UniProtKB-SubCell"/>
</dbReference>
<sequence>TTKKKSFAAVQIVYWMTEILQVSVLKITGNGASVFRVVSYSTLHFMTYEKYRLWILNNYPAMGTGVVVDLLAGSVGGTAVLFAYPLDFSSNQACLSGYES</sequence>
<evidence type="ECO:0000256" key="2">
    <source>
        <dbReference type="ARBA" id="ARBA00022692"/>
    </source>
</evidence>
<comment type="subcellular location">
    <subcellularLocation>
        <location evidence="1">Membrane</location>
    </subcellularLocation>
</comment>
<dbReference type="AlphaFoldDB" id="A0AAD4RW02"/>
<dbReference type="InterPro" id="IPR023395">
    <property type="entry name" value="MCP_dom_sf"/>
</dbReference>
<name>A0AAD4RW02_9MAGN</name>
<evidence type="ECO:0000313" key="6">
    <source>
        <dbReference type="Proteomes" id="UP001202328"/>
    </source>
</evidence>
<protein>
    <submittedName>
        <fullName evidence="5">Uncharacterized protein</fullName>
    </submittedName>
</protein>
<dbReference type="Gene3D" id="1.50.40.10">
    <property type="entry name" value="Mitochondrial carrier domain"/>
    <property type="match status" value="1"/>
</dbReference>
<reference evidence="5" key="1">
    <citation type="submission" date="2022-04" db="EMBL/GenBank/DDBJ databases">
        <title>A functionally conserved STORR gene fusion in Papaver species that diverged 16.8 million years ago.</title>
        <authorList>
            <person name="Catania T."/>
        </authorList>
    </citation>
    <scope>NUCLEOTIDE SEQUENCE</scope>
    <source>
        <strain evidence="5">S-188037</strain>
    </source>
</reference>
<keyword evidence="3" id="KW-0677">Repeat</keyword>
<dbReference type="Proteomes" id="UP001202328">
    <property type="component" value="Unassembled WGS sequence"/>
</dbReference>
<dbReference type="SUPFAM" id="SSF103506">
    <property type="entry name" value="Mitochondrial carrier"/>
    <property type="match status" value="1"/>
</dbReference>
<dbReference type="EMBL" id="JAJJMB010017645">
    <property type="protein sequence ID" value="KAI3836431.1"/>
    <property type="molecule type" value="Genomic_DNA"/>
</dbReference>
<proteinExistence type="predicted"/>
<evidence type="ECO:0000256" key="1">
    <source>
        <dbReference type="ARBA" id="ARBA00004370"/>
    </source>
</evidence>
<comment type="caution">
    <text evidence="5">The sequence shown here is derived from an EMBL/GenBank/DDBJ whole genome shotgun (WGS) entry which is preliminary data.</text>
</comment>
<keyword evidence="6" id="KW-1185">Reference proteome</keyword>
<evidence type="ECO:0000313" key="5">
    <source>
        <dbReference type="EMBL" id="KAI3836431.1"/>
    </source>
</evidence>
<dbReference type="PANTHER" id="PTHR24089">
    <property type="entry name" value="SOLUTE CARRIER FAMILY 25"/>
    <property type="match status" value="1"/>
</dbReference>
<evidence type="ECO:0000256" key="4">
    <source>
        <dbReference type="ARBA" id="ARBA00023136"/>
    </source>
</evidence>
<evidence type="ECO:0000256" key="3">
    <source>
        <dbReference type="ARBA" id="ARBA00022737"/>
    </source>
</evidence>
<organism evidence="5 6">
    <name type="scientific">Papaver atlanticum</name>
    <dbReference type="NCBI Taxonomy" id="357466"/>
    <lineage>
        <taxon>Eukaryota</taxon>
        <taxon>Viridiplantae</taxon>
        <taxon>Streptophyta</taxon>
        <taxon>Embryophyta</taxon>
        <taxon>Tracheophyta</taxon>
        <taxon>Spermatophyta</taxon>
        <taxon>Magnoliopsida</taxon>
        <taxon>Ranunculales</taxon>
        <taxon>Papaveraceae</taxon>
        <taxon>Papaveroideae</taxon>
        <taxon>Papaver</taxon>
    </lineage>
</organism>
<gene>
    <name evidence="5" type="ORF">MKW98_008192</name>
</gene>